<dbReference type="PANTHER" id="PTHR42718">
    <property type="entry name" value="MAJOR FACILITATOR SUPERFAMILY MULTIDRUG TRANSPORTER MFSC"/>
    <property type="match status" value="1"/>
</dbReference>
<dbReference type="STRING" id="112901.SAMN04488500_10193"/>
<dbReference type="RefSeq" id="WP_084573629.1">
    <property type="nucleotide sequence ID" value="NZ_CP155572.1"/>
</dbReference>
<name>A0A1W1Y7X5_9FIRM</name>
<feature type="transmembrane region" description="Helical" evidence="7">
    <location>
        <begin position="302"/>
        <end position="321"/>
    </location>
</feature>
<dbReference type="GO" id="GO:0022857">
    <property type="term" value="F:transmembrane transporter activity"/>
    <property type="evidence" value="ECO:0007669"/>
    <property type="project" value="InterPro"/>
</dbReference>
<dbReference type="Proteomes" id="UP000192738">
    <property type="component" value="Unassembled WGS sequence"/>
</dbReference>
<dbReference type="PANTHER" id="PTHR42718:SF43">
    <property type="entry name" value="LINCOMYCIN RESISTANCE PROTEIN LMRB"/>
    <property type="match status" value="1"/>
</dbReference>
<evidence type="ECO:0000259" key="8">
    <source>
        <dbReference type="PROSITE" id="PS50850"/>
    </source>
</evidence>
<dbReference type="InterPro" id="IPR036259">
    <property type="entry name" value="MFS_trans_sf"/>
</dbReference>
<feature type="transmembrane region" description="Helical" evidence="7">
    <location>
        <begin position="199"/>
        <end position="218"/>
    </location>
</feature>
<dbReference type="AlphaFoldDB" id="A0A1W1Y7X5"/>
<dbReference type="NCBIfam" id="TIGR00711">
    <property type="entry name" value="efflux_EmrB"/>
    <property type="match status" value="1"/>
</dbReference>
<feature type="transmembrane region" description="Helical" evidence="7">
    <location>
        <begin position="58"/>
        <end position="77"/>
    </location>
</feature>
<dbReference type="CDD" id="cd17503">
    <property type="entry name" value="MFS_LmrB_MDR_like"/>
    <property type="match status" value="1"/>
</dbReference>
<evidence type="ECO:0000256" key="5">
    <source>
        <dbReference type="ARBA" id="ARBA00022989"/>
    </source>
</evidence>
<evidence type="ECO:0000313" key="10">
    <source>
        <dbReference type="Proteomes" id="UP000192738"/>
    </source>
</evidence>
<feature type="transmembrane region" description="Helical" evidence="7">
    <location>
        <begin position="143"/>
        <end position="164"/>
    </location>
</feature>
<feature type="transmembrane region" description="Helical" evidence="7">
    <location>
        <begin position="16"/>
        <end position="38"/>
    </location>
</feature>
<feature type="transmembrane region" description="Helical" evidence="7">
    <location>
        <begin position="111"/>
        <end position="131"/>
    </location>
</feature>
<feature type="transmembrane region" description="Helical" evidence="7">
    <location>
        <begin position="364"/>
        <end position="382"/>
    </location>
</feature>
<evidence type="ECO:0000256" key="6">
    <source>
        <dbReference type="ARBA" id="ARBA00023136"/>
    </source>
</evidence>
<dbReference type="InterPro" id="IPR011701">
    <property type="entry name" value="MFS"/>
</dbReference>
<feature type="transmembrane region" description="Helical" evidence="7">
    <location>
        <begin position="170"/>
        <end position="187"/>
    </location>
</feature>
<dbReference type="Gene3D" id="1.20.1250.20">
    <property type="entry name" value="MFS general substrate transporter like domains"/>
    <property type="match status" value="1"/>
</dbReference>
<evidence type="ECO:0000256" key="7">
    <source>
        <dbReference type="SAM" id="Phobius"/>
    </source>
</evidence>
<feature type="transmembrane region" description="Helical" evidence="7">
    <location>
        <begin position="403"/>
        <end position="423"/>
    </location>
</feature>
<keyword evidence="2" id="KW-0813">Transport</keyword>
<keyword evidence="3" id="KW-1003">Cell membrane</keyword>
<dbReference type="Pfam" id="PF07690">
    <property type="entry name" value="MFS_1"/>
    <property type="match status" value="1"/>
</dbReference>
<organism evidence="9 10">
    <name type="scientific">Sporomusa malonica</name>
    <dbReference type="NCBI Taxonomy" id="112901"/>
    <lineage>
        <taxon>Bacteria</taxon>
        <taxon>Bacillati</taxon>
        <taxon>Bacillota</taxon>
        <taxon>Negativicutes</taxon>
        <taxon>Selenomonadales</taxon>
        <taxon>Sporomusaceae</taxon>
        <taxon>Sporomusa</taxon>
    </lineage>
</organism>
<evidence type="ECO:0000256" key="4">
    <source>
        <dbReference type="ARBA" id="ARBA00022692"/>
    </source>
</evidence>
<keyword evidence="5 7" id="KW-1133">Transmembrane helix</keyword>
<evidence type="ECO:0000256" key="2">
    <source>
        <dbReference type="ARBA" id="ARBA00022448"/>
    </source>
</evidence>
<reference evidence="9 10" key="1">
    <citation type="submission" date="2017-04" db="EMBL/GenBank/DDBJ databases">
        <authorList>
            <person name="Afonso C.L."/>
            <person name="Miller P.J."/>
            <person name="Scott M.A."/>
            <person name="Spackman E."/>
            <person name="Goraichik I."/>
            <person name="Dimitrov K.M."/>
            <person name="Suarez D.L."/>
            <person name="Swayne D.E."/>
        </authorList>
    </citation>
    <scope>NUCLEOTIDE SEQUENCE [LARGE SCALE GENOMIC DNA]</scope>
    <source>
        <strain evidence="9 10">DSM 5090</strain>
    </source>
</reference>
<protein>
    <submittedName>
        <fullName evidence="9">MFS transporter, DHA2 family, lincomycin resistance protein</fullName>
    </submittedName>
</protein>
<keyword evidence="4 7" id="KW-0812">Transmembrane</keyword>
<dbReference type="InterPro" id="IPR004638">
    <property type="entry name" value="EmrB-like"/>
</dbReference>
<feature type="transmembrane region" description="Helical" evidence="7">
    <location>
        <begin position="443"/>
        <end position="469"/>
    </location>
</feature>
<keyword evidence="10" id="KW-1185">Reference proteome</keyword>
<feature type="transmembrane region" description="Helical" evidence="7">
    <location>
        <begin position="230"/>
        <end position="251"/>
    </location>
</feature>
<feature type="transmembrane region" description="Helical" evidence="7">
    <location>
        <begin position="84"/>
        <end position="105"/>
    </location>
</feature>
<dbReference type="PROSITE" id="PS50850">
    <property type="entry name" value="MFS"/>
    <property type="match status" value="1"/>
</dbReference>
<evidence type="ECO:0000313" key="9">
    <source>
        <dbReference type="EMBL" id="SMC32272.1"/>
    </source>
</evidence>
<dbReference type="PRINTS" id="PR01036">
    <property type="entry name" value="TCRTETB"/>
</dbReference>
<proteinExistence type="predicted"/>
<dbReference type="GO" id="GO:0005886">
    <property type="term" value="C:plasma membrane"/>
    <property type="evidence" value="ECO:0007669"/>
    <property type="project" value="UniProtKB-SubCell"/>
</dbReference>
<feature type="domain" description="Major facilitator superfamily (MFS) profile" evidence="8">
    <location>
        <begin position="16"/>
        <end position="474"/>
    </location>
</feature>
<comment type="subcellular location">
    <subcellularLocation>
        <location evidence="1">Cell membrane</location>
        <topology evidence="1">Multi-pass membrane protein</topology>
    </subcellularLocation>
</comment>
<dbReference type="Gene3D" id="1.20.1720.10">
    <property type="entry name" value="Multidrug resistance protein D"/>
    <property type="match status" value="1"/>
</dbReference>
<accession>A0A1W1Y7X5</accession>
<sequence length="478" mass="51640">MTTASVHTTDVKTLPIMISLLVSAFLGMFSEMSLNVALGSLMKELSVSTTTVQWLTTGYMLVISILVPVSALLLQLFTTRQLFITALSLFTLGTLVAAISPSFAVLLMGRLIQAAGTGLLIPLMINTILLITPAEKRGSVMGLIGLIVMFAPAIAPTVAGLILQYLDWHWLFWVLIPFLILDIGFGCRSMQNVSEVRKIKIDFLSILLSTIGFGGLVYGLSSAGEGVDGWSHPTTIIALVTGLVVVILFVWRQLTMKEPMLDLRVLKYPMFSLGMVLVIITMLIIFSFLLLTPLYLQNGLKYSTYIIGLVLLPGGVLNGLISPVTGRLFDKFGPTRMVIPGMIIVAVTLWFFSRVTLTSTMPNIIILHCFLMIGVSMIMMPAQTNGLNQLPRRLYPHGTAVMNTVQQLAGAVGTALCVTTMNAGQRSYLAGLGTPGASELTNALIAGIQNSFTLGFDLAVIGLLMALLIKRAYSSQSE</sequence>
<keyword evidence="6 7" id="KW-0472">Membrane</keyword>
<dbReference type="OrthoDB" id="146256at2"/>
<dbReference type="SUPFAM" id="SSF103473">
    <property type="entry name" value="MFS general substrate transporter"/>
    <property type="match status" value="1"/>
</dbReference>
<gene>
    <name evidence="9" type="ORF">SAMN04488500_10193</name>
</gene>
<feature type="transmembrane region" description="Helical" evidence="7">
    <location>
        <begin position="333"/>
        <end position="352"/>
    </location>
</feature>
<evidence type="ECO:0000256" key="1">
    <source>
        <dbReference type="ARBA" id="ARBA00004651"/>
    </source>
</evidence>
<dbReference type="InterPro" id="IPR020846">
    <property type="entry name" value="MFS_dom"/>
</dbReference>
<evidence type="ECO:0000256" key="3">
    <source>
        <dbReference type="ARBA" id="ARBA00022475"/>
    </source>
</evidence>
<feature type="transmembrane region" description="Helical" evidence="7">
    <location>
        <begin position="271"/>
        <end position="296"/>
    </location>
</feature>
<dbReference type="EMBL" id="FWXI01000001">
    <property type="protein sequence ID" value="SMC32272.1"/>
    <property type="molecule type" value="Genomic_DNA"/>
</dbReference>